<reference evidence="1" key="2">
    <citation type="submission" date="2018-05" db="EMBL/GenBank/DDBJ databases">
        <title>OpunRS2 (Oryza punctata Reference Sequence Version 2).</title>
        <authorList>
            <person name="Zhang J."/>
            <person name="Kudrna D."/>
            <person name="Lee S."/>
            <person name="Talag J."/>
            <person name="Welchert J."/>
            <person name="Wing R.A."/>
        </authorList>
    </citation>
    <scope>NUCLEOTIDE SEQUENCE [LARGE SCALE GENOMIC DNA]</scope>
</reference>
<sequence length="71" mass="7086">MAAVVVAVAATSFDPHLASGGTTAGAAAPFLRSPAARRVLLSLWRAGPVPSLPPPTWKPLEGGGAADIVIE</sequence>
<dbReference type="Gramene" id="OPUNC06G01730.1">
    <property type="protein sequence ID" value="OPUNC06G01730.1"/>
    <property type="gene ID" value="OPUNC06G01730"/>
</dbReference>
<accession>A0A0E0L7C2</accession>
<reference evidence="1" key="1">
    <citation type="submission" date="2015-04" db="UniProtKB">
        <authorList>
            <consortium name="EnsemblPlants"/>
        </authorList>
    </citation>
    <scope>IDENTIFICATION</scope>
</reference>
<dbReference type="EnsemblPlants" id="OPUNC06G01730.1">
    <property type="protein sequence ID" value="OPUNC06G01730.1"/>
    <property type="gene ID" value="OPUNC06G01730"/>
</dbReference>
<keyword evidence="2" id="KW-1185">Reference proteome</keyword>
<proteinExistence type="predicted"/>
<evidence type="ECO:0000313" key="2">
    <source>
        <dbReference type="Proteomes" id="UP000026962"/>
    </source>
</evidence>
<organism evidence="1">
    <name type="scientific">Oryza punctata</name>
    <name type="common">Red rice</name>
    <dbReference type="NCBI Taxonomy" id="4537"/>
    <lineage>
        <taxon>Eukaryota</taxon>
        <taxon>Viridiplantae</taxon>
        <taxon>Streptophyta</taxon>
        <taxon>Embryophyta</taxon>
        <taxon>Tracheophyta</taxon>
        <taxon>Spermatophyta</taxon>
        <taxon>Magnoliopsida</taxon>
        <taxon>Liliopsida</taxon>
        <taxon>Poales</taxon>
        <taxon>Poaceae</taxon>
        <taxon>BOP clade</taxon>
        <taxon>Oryzoideae</taxon>
        <taxon>Oryzeae</taxon>
        <taxon>Oryzinae</taxon>
        <taxon>Oryza</taxon>
    </lineage>
</organism>
<evidence type="ECO:0000313" key="1">
    <source>
        <dbReference type="EnsemblPlants" id="OPUNC06G01730.1"/>
    </source>
</evidence>
<dbReference type="AlphaFoldDB" id="A0A0E0L7C2"/>
<dbReference type="Proteomes" id="UP000026962">
    <property type="component" value="Chromosome 6"/>
</dbReference>
<dbReference type="HOGENOM" id="CLU_2744389_0_0_1"/>
<protein>
    <submittedName>
        <fullName evidence="1">Uncharacterized protein</fullName>
    </submittedName>
</protein>
<name>A0A0E0L7C2_ORYPU</name>